<dbReference type="Proteomes" id="UP000236959">
    <property type="component" value="Unassembled WGS sequence"/>
</dbReference>
<reference evidence="1 2" key="1">
    <citation type="submission" date="2018-01" db="EMBL/GenBank/DDBJ databases">
        <title>Genomic Encyclopedia of Archaeal and Bacterial Type Strains, Phase II (KMG-II): from individual species to whole genera.</title>
        <authorList>
            <person name="Goeker M."/>
        </authorList>
    </citation>
    <scope>NUCLEOTIDE SEQUENCE [LARGE SCALE GENOMIC DNA]</scope>
    <source>
        <strain evidence="1 2">DSM 17023</strain>
    </source>
</reference>
<dbReference type="OrthoDB" id="8248633at2"/>
<accession>A0A2S3UPQ2</accession>
<sequence length="109" mass="12165">MSLNLDMSFFWVICELEGSLYLPETEFEDMSLRRIVGDIRGGQLENVRAILETNPAEGWCNDITGDVLAAAFPELEPEVEDGIADENWSDYSAERLNGRLAGIRVRVAA</sequence>
<proteinExistence type="predicted"/>
<keyword evidence="2" id="KW-1185">Reference proteome</keyword>
<evidence type="ECO:0000313" key="1">
    <source>
        <dbReference type="EMBL" id="POF29654.1"/>
    </source>
</evidence>
<dbReference type="EMBL" id="PPCN01000008">
    <property type="protein sequence ID" value="POF29654.1"/>
    <property type="molecule type" value="Genomic_DNA"/>
</dbReference>
<name>A0A2S3UPQ2_9HYPH</name>
<dbReference type="AlphaFoldDB" id="A0A2S3UPQ2"/>
<organism evidence="1 2">
    <name type="scientific">Roseibium marinum</name>
    <dbReference type="NCBI Taxonomy" id="281252"/>
    <lineage>
        <taxon>Bacteria</taxon>
        <taxon>Pseudomonadati</taxon>
        <taxon>Pseudomonadota</taxon>
        <taxon>Alphaproteobacteria</taxon>
        <taxon>Hyphomicrobiales</taxon>
        <taxon>Stappiaceae</taxon>
        <taxon>Roseibium</taxon>
    </lineage>
</organism>
<protein>
    <submittedName>
        <fullName evidence="1">Uncharacterized protein</fullName>
    </submittedName>
</protein>
<dbReference type="RefSeq" id="WP_103223718.1">
    <property type="nucleotide sequence ID" value="NZ_PPCN01000008.1"/>
</dbReference>
<gene>
    <name evidence="1" type="ORF">CLV41_10877</name>
</gene>
<comment type="caution">
    <text evidence="1">The sequence shown here is derived from an EMBL/GenBank/DDBJ whole genome shotgun (WGS) entry which is preliminary data.</text>
</comment>
<evidence type="ECO:0000313" key="2">
    <source>
        <dbReference type="Proteomes" id="UP000236959"/>
    </source>
</evidence>